<gene>
    <name evidence="1" type="ORF">chiPu_0020208</name>
</gene>
<dbReference type="AlphaFoldDB" id="A0A401RUC9"/>
<comment type="caution">
    <text evidence="1">The sequence shown here is derived from an EMBL/GenBank/DDBJ whole genome shotgun (WGS) entry which is preliminary data.</text>
</comment>
<accession>A0A401RUC9</accession>
<evidence type="ECO:0000313" key="2">
    <source>
        <dbReference type="Proteomes" id="UP000287033"/>
    </source>
</evidence>
<dbReference type="EMBL" id="BEZZ01002422">
    <property type="protein sequence ID" value="GCC21733.1"/>
    <property type="molecule type" value="Genomic_DNA"/>
</dbReference>
<sequence>MVLQSSESSEGTGRYAAAADSICFLIKPSGEIPWTRVDPSNCSDIISEVPVKRKAMRQQDSSTELNQP</sequence>
<dbReference type="Proteomes" id="UP000287033">
    <property type="component" value="Unassembled WGS sequence"/>
</dbReference>
<protein>
    <submittedName>
        <fullName evidence="1">Uncharacterized protein</fullName>
    </submittedName>
</protein>
<name>A0A401RUC9_CHIPU</name>
<proteinExistence type="predicted"/>
<keyword evidence="2" id="KW-1185">Reference proteome</keyword>
<evidence type="ECO:0000313" key="1">
    <source>
        <dbReference type="EMBL" id="GCC21733.1"/>
    </source>
</evidence>
<reference evidence="1 2" key="1">
    <citation type="journal article" date="2018" name="Nat. Ecol. Evol.">
        <title>Shark genomes provide insights into elasmobranch evolution and the origin of vertebrates.</title>
        <authorList>
            <person name="Hara Y"/>
            <person name="Yamaguchi K"/>
            <person name="Onimaru K"/>
            <person name="Kadota M"/>
            <person name="Koyanagi M"/>
            <person name="Keeley SD"/>
            <person name="Tatsumi K"/>
            <person name="Tanaka K"/>
            <person name="Motone F"/>
            <person name="Kageyama Y"/>
            <person name="Nozu R"/>
            <person name="Adachi N"/>
            <person name="Nishimura O"/>
            <person name="Nakagawa R"/>
            <person name="Tanegashima C"/>
            <person name="Kiyatake I"/>
            <person name="Matsumoto R"/>
            <person name="Murakumo K"/>
            <person name="Nishida K"/>
            <person name="Terakita A"/>
            <person name="Kuratani S"/>
            <person name="Sato K"/>
            <person name="Hyodo S Kuraku.S."/>
        </authorList>
    </citation>
    <scope>NUCLEOTIDE SEQUENCE [LARGE SCALE GENOMIC DNA]</scope>
</reference>
<organism evidence="1 2">
    <name type="scientific">Chiloscyllium punctatum</name>
    <name type="common">Brownbanded bambooshark</name>
    <name type="synonym">Hemiscyllium punctatum</name>
    <dbReference type="NCBI Taxonomy" id="137246"/>
    <lineage>
        <taxon>Eukaryota</taxon>
        <taxon>Metazoa</taxon>
        <taxon>Chordata</taxon>
        <taxon>Craniata</taxon>
        <taxon>Vertebrata</taxon>
        <taxon>Chondrichthyes</taxon>
        <taxon>Elasmobranchii</taxon>
        <taxon>Galeomorphii</taxon>
        <taxon>Galeoidea</taxon>
        <taxon>Orectolobiformes</taxon>
        <taxon>Hemiscylliidae</taxon>
        <taxon>Chiloscyllium</taxon>
    </lineage>
</organism>